<accession>F2N9R1</accession>
<name>F2N9R1_CORGP</name>
<dbReference type="PANTHER" id="PTHR34374">
    <property type="entry name" value="LARGE RIBOSOMAL RNA SUBUNIT ACCUMULATION PROTEIN YCED HOMOLOG 1, CHLOROPLASTIC"/>
    <property type="match status" value="1"/>
</dbReference>
<reference evidence="2" key="1">
    <citation type="journal article" date="2013" name="Stand. Genomic Sci.">
        <title>Complete genome sequence of Coriobacterium glomerans type strain (PW2(T)) from the midgut of Pyrrhocoris apterus L. (red soldier bug).</title>
        <authorList>
            <person name="Stackebrandt E."/>
            <person name="Zeytun A."/>
            <person name="Lapidus A."/>
            <person name="Nolan M."/>
            <person name="Lucas S."/>
            <person name="Hammon N."/>
            <person name="Deshpande S."/>
            <person name="Cheng J.F."/>
            <person name="Tapia R."/>
            <person name="Goodwin L.A."/>
            <person name="Pitluck S."/>
            <person name="Liolios K."/>
            <person name="Pagani I."/>
            <person name="Ivanova N."/>
            <person name="Mavromatis K."/>
            <person name="Mikhailova N."/>
            <person name="Huntemann M."/>
            <person name="Pati A."/>
            <person name="Chen A."/>
            <person name="Palaniappan K."/>
            <person name="Chang Y.J."/>
            <person name="Land M."/>
            <person name="Hauser L."/>
            <person name="Rohde M."/>
            <person name="Pukall R."/>
            <person name="Goker M."/>
            <person name="Detter J.C."/>
            <person name="Woyke T."/>
            <person name="Bristow J."/>
            <person name="Eisen J.A."/>
            <person name="Markowitz V."/>
            <person name="Hugenholtz P."/>
            <person name="Kyrpides N.C."/>
            <person name="Klenk H.P."/>
        </authorList>
    </citation>
    <scope>NUCLEOTIDE SEQUENCE</scope>
    <source>
        <strain evidence="2">ATCC 49209 / DSM 20642 / JCM 10262 / PW2</strain>
    </source>
</reference>
<keyword evidence="2" id="KW-1185">Reference proteome</keyword>
<protein>
    <recommendedName>
        <fullName evidence="3">DUF177 domain-containing protein</fullName>
    </recommendedName>
</protein>
<gene>
    <name evidence="1" type="ordered locus">Corgl_1056</name>
</gene>
<proteinExistence type="predicted"/>
<dbReference type="HOGENOM" id="CLU_100236_1_2_11"/>
<dbReference type="InterPro" id="IPR003772">
    <property type="entry name" value="YceD"/>
</dbReference>
<dbReference type="OrthoDB" id="9790372at2"/>
<evidence type="ECO:0000313" key="2">
    <source>
        <dbReference type="Proteomes" id="UP000006851"/>
    </source>
</evidence>
<evidence type="ECO:0000313" key="1">
    <source>
        <dbReference type="EMBL" id="AEB07164.1"/>
    </source>
</evidence>
<dbReference type="eggNOG" id="COG1399">
    <property type="taxonomic scope" value="Bacteria"/>
</dbReference>
<sequence length="183" mass="19372">MALIDPVLIDLTGKAEGPGESFTFSGHAAASGYDMGERHLELEDGLSFEVAFTNTGDGILLTGMVRGRAAGVCDRCLDVARIDIAGAIEEYYLLEKPHDPTCYEDGFELLGSDRVVDLAAPLSDAVITDTPFALLCSPDCAGLCPVCGCNLNHAACDCMTDSFDVARSGEESPFAALRDLEIE</sequence>
<dbReference type="STRING" id="700015.Corgl_1056"/>
<evidence type="ECO:0008006" key="3">
    <source>
        <dbReference type="Google" id="ProtNLM"/>
    </source>
</evidence>
<dbReference type="EMBL" id="CP002628">
    <property type="protein sequence ID" value="AEB07164.1"/>
    <property type="molecule type" value="Genomic_DNA"/>
</dbReference>
<dbReference type="Pfam" id="PF02620">
    <property type="entry name" value="YceD"/>
    <property type="match status" value="1"/>
</dbReference>
<dbReference type="AlphaFoldDB" id="F2N9R1"/>
<dbReference type="KEGG" id="cgo:Corgl_1056"/>
<dbReference type="RefSeq" id="WP_013708907.1">
    <property type="nucleotide sequence ID" value="NC_015389.1"/>
</dbReference>
<organism evidence="1 2">
    <name type="scientific">Coriobacterium glomerans (strain ATCC 49209 / DSM 20642 / JCM 10262 / PW2)</name>
    <dbReference type="NCBI Taxonomy" id="700015"/>
    <lineage>
        <taxon>Bacteria</taxon>
        <taxon>Bacillati</taxon>
        <taxon>Actinomycetota</taxon>
        <taxon>Coriobacteriia</taxon>
        <taxon>Coriobacteriales</taxon>
        <taxon>Coriobacteriaceae</taxon>
        <taxon>Coriobacterium</taxon>
    </lineage>
</organism>
<dbReference type="PANTHER" id="PTHR34374:SF1">
    <property type="entry name" value="LARGE RIBOSOMAL RNA SUBUNIT ACCUMULATION PROTEIN YCED HOMOLOG 1, CHLOROPLASTIC"/>
    <property type="match status" value="1"/>
</dbReference>
<dbReference type="Proteomes" id="UP000006851">
    <property type="component" value="Chromosome"/>
</dbReference>